<protein>
    <submittedName>
        <fullName evidence="2">Uncharacterized protein</fullName>
    </submittedName>
</protein>
<feature type="region of interest" description="Disordered" evidence="1">
    <location>
        <begin position="1"/>
        <end position="20"/>
    </location>
</feature>
<sequence length="82" mass="9400">MSRPQVQADDPLKSAGVKEQIRSQNSDVAVEQIEPKVSFLFQFFRRIAEFFVLQDQKQTSSGWPRFLPVDSRESVRGAEEKA</sequence>
<comment type="caution">
    <text evidence="2">The sequence shown here is derived from an EMBL/GenBank/DDBJ whole genome shotgun (WGS) entry which is preliminary data.</text>
</comment>
<dbReference type="EMBL" id="CM016762">
    <property type="protein sequence ID" value="TMS35693.1"/>
    <property type="molecule type" value="Genomic_DNA"/>
</dbReference>
<proteinExistence type="predicted"/>
<gene>
    <name evidence="2" type="ORF">L596_003038</name>
</gene>
<keyword evidence="3" id="KW-1185">Reference proteome</keyword>
<reference evidence="2 3" key="2">
    <citation type="journal article" date="2019" name="G3 (Bethesda)">
        <title>Hybrid Assembly of the Genome of the Entomopathogenic Nematode Steinernema carpocapsae Identifies the X-Chromosome.</title>
        <authorList>
            <person name="Serra L."/>
            <person name="Macchietto M."/>
            <person name="Macias-Munoz A."/>
            <person name="McGill C.J."/>
            <person name="Rodriguez I.M."/>
            <person name="Rodriguez B."/>
            <person name="Murad R."/>
            <person name="Mortazavi A."/>
        </authorList>
    </citation>
    <scope>NUCLEOTIDE SEQUENCE [LARGE SCALE GENOMIC DNA]</scope>
    <source>
        <strain evidence="2 3">ALL</strain>
    </source>
</reference>
<dbReference type="Proteomes" id="UP000298663">
    <property type="component" value="Chromosome X"/>
</dbReference>
<accession>A0A4V6I7W3</accession>
<evidence type="ECO:0000313" key="2">
    <source>
        <dbReference type="EMBL" id="TMS35693.1"/>
    </source>
</evidence>
<dbReference type="AlphaFoldDB" id="A0A4V6I7W3"/>
<reference evidence="2 3" key="1">
    <citation type="journal article" date="2015" name="Genome Biol.">
        <title>Comparative genomics of Steinernema reveals deeply conserved gene regulatory networks.</title>
        <authorList>
            <person name="Dillman A.R."/>
            <person name="Macchietto M."/>
            <person name="Porter C.F."/>
            <person name="Rogers A."/>
            <person name="Williams B."/>
            <person name="Antoshechkin I."/>
            <person name="Lee M.M."/>
            <person name="Goodwin Z."/>
            <person name="Lu X."/>
            <person name="Lewis E.E."/>
            <person name="Goodrich-Blair H."/>
            <person name="Stock S.P."/>
            <person name="Adams B.J."/>
            <person name="Sternberg P.W."/>
            <person name="Mortazavi A."/>
        </authorList>
    </citation>
    <scope>NUCLEOTIDE SEQUENCE [LARGE SCALE GENOMIC DNA]</scope>
    <source>
        <strain evidence="2 3">ALL</strain>
    </source>
</reference>
<evidence type="ECO:0000313" key="3">
    <source>
        <dbReference type="Proteomes" id="UP000298663"/>
    </source>
</evidence>
<name>A0A4V6I7W3_STECR</name>
<evidence type="ECO:0000256" key="1">
    <source>
        <dbReference type="SAM" id="MobiDB-lite"/>
    </source>
</evidence>
<dbReference type="EMBL" id="AZBU02000001">
    <property type="protein sequence ID" value="TMS35693.1"/>
    <property type="molecule type" value="Genomic_DNA"/>
</dbReference>
<organism evidence="2 3">
    <name type="scientific">Steinernema carpocapsae</name>
    <name type="common">Entomopathogenic nematode</name>
    <dbReference type="NCBI Taxonomy" id="34508"/>
    <lineage>
        <taxon>Eukaryota</taxon>
        <taxon>Metazoa</taxon>
        <taxon>Ecdysozoa</taxon>
        <taxon>Nematoda</taxon>
        <taxon>Chromadorea</taxon>
        <taxon>Rhabditida</taxon>
        <taxon>Tylenchina</taxon>
        <taxon>Panagrolaimomorpha</taxon>
        <taxon>Strongyloidoidea</taxon>
        <taxon>Steinernematidae</taxon>
        <taxon>Steinernema</taxon>
    </lineage>
</organism>